<dbReference type="InterPro" id="IPR051396">
    <property type="entry name" value="Bact_Antivir_Def_Nuclease"/>
</dbReference>
<accession>A0A1V4BZ64</accession>
<dbReference type="InterPro" id="IPR027417">
    <property type="entry name" value="P-loop_NTPase"/>
</dbReference>
<dbReference type="Pfam" id="PF13175">
    <property type="entry name" value="AAA_15"/>
    <property type="match status" value="2"/>
</dbReference>
<dbReference type="PANTHER" id="PTHR43581">
    <property type="entry name" value="ATP/GTP PHOSPHATASE"/>
    <property type="match status" value="1"/>
</dbReference>
<dbReference type="SMART" id="SM00382">
    <property type="entry name" value="AAA"/>
    <property type="match status" value="1"/>
</dbReference>
<organism evidence="2 3">
    <name type="scientific">Microcystis aeruginosa KW</name>
    <dbReference type="NCBI Taxonomy" id="1960155"/>
    <lineage>
        <taxon>Bacteria</taxon>
        <taxon>Bacillati</taxon>
        <taxon>Cyanobacteriota</taxon>
        <taxon>Cyanophyceae</taxon>
        <taxon>Oscillatoriophycideae</taxon>
        <taxon>Chroococcales</taxon>
        <taxon>Microcystaceae</taxon>
        <taxon>Microcystis</taxon>
    </lineage>
</organism>
<dbReference type="Proteomes" id="UP000189835">
    <property type="component" value="Unassembled WGS sequence"/>
</dbReference>
<dbReference type="Gene3D" id="3.40.50.300">
    <property type="entry name" value="P-loop containing nucleotide triphosphate hydrolases"/>
    <property type="match status" value="1"/>
</dbReference>
<comment type="caution">
    <text evidence="2">The sequence shown here is derived from an EMBL/GenBank/DDBJ whole genome shotgun (WGS) entry which is preliminary data.</text>
</comment>
<feature type="domain" description="AAA+ ATPase" evidence="1">
    <location>
        <begin position="21"/>
        <end position="360"/>
    </location>
</feature>
<evidence type="ECO:0000313" key="3">
    <source>
        <dbReference type="Proteomes" id="UP000189835"/>
    </source>
</evidence>
<dbReference type="SUPFAM" id="SSF52540">
    <property type="entry name" value="P-loop containing nucleoside triphosphate hydrolases"/>
    <property type="match status" value="1"/>
</dbReference>
<dbReference type="AlphaFoldDB" id="A0A1V4BZ64"/>
<dbReference type="InterPro" id="IPR041685">
    <property type="entry name" value="AAA_GajA/Old/RecF-like"/>
</dbReference>
<name>A0A1V4BZ64_MICAE</name>
<dbReference type="RefSeq" id="WP_079205358.1">
    <property type="nucleotide sequence ID" value="NZ_MVGR01000001.1"/>
</dbReference>
<sequence length="385" mass="43307">MLQSLKIEGFRGFQNFEMANLGRINLLVGKNNSGKTSILEAIQFLYAQNNIDIFLETISYRGEFGWSESNLPSRTKVFEICHLFPRHEIIPSKKIIISGYGKSYLASVTISVESIPIQTSSFTDKNDDINQNNDNNFDNEEWGKLILSIGWIGSQKPIEMELLANGTLARDSIRRIASLSRISHKIGIDNKIELKFLTPFSLTSSDMAALFDNIVLSPLEDLIIESLKIIEPKIERIASVGSGKYLTSNNLGVRGGFLIKIKNHDQPIPIGSLGDGFWRMLGLVLAMVNLENGILLVDEIDSGLHFTVMTDMWKVVWETAKKLNIQVFATTHSRDCWQSLAELITEEKITDNEITIQRIDREKSQSVIFDPEEIVIAATSNLEVR</sequence>
<proteinExistence type="predicted"/>
<dbReference type="InterPro" id="IPR003593">
    <property type="entry name" value="AAA+_ATPase"/>
</dbReference>
<reference evidence="2 3" key="1">
    <citation type="submission" date="2017-02" db="EMBL/GenBank/DDBJ databases">
        <title>Genome sequence of Microcystis aeruginosa KW.</title>
        <authorList>
            <person name="Oh H.-M."/>
            <person name="Ahn C.-Y."/>
            <person name="Jeong H."/>
            <person name="Srivastava A."/>
            <person name="Lee H.-G."/>
            <person name="Kang S.-R."/>
        </authorList>
    </citation>
    <scope>NUCLEOTIDE SEQUENCE [LARGE SCALE GENOMIC DNA]</scope>
    <source>
        <strain evidence="2 3">KW</strain>
    </source>
</reference>
<dbReference type="PANTHER" id="PTHR43581:SF4">
    <property type="entry name" value="ATP_GTP PHOSPHATASE"/>
    <property type="match status" value="1"/>
</dbReference>
<dbReference type="EMBL" id="MVGR01000001">
    <property type="protein sequence ID" value="OPF19912.1"/>
    <property type="molecule type" value="Genomic_DNA"/>
</dbReference>
<gene>
    <name evidence="2" type="ORF">B1L04_00015</name>
</gene>
<protein>
    <submittedName>
        <fullName evidence="2">Recombination protein F</fullName>
    </submittedName>
</protein>
<evidence type="ECO:0000259" key="1">
    <source>
        <dbReference type="SMART" id="SM00382"/>
    </source>
</evidence>
<evidence type="ECO:0000313" key="2">
    <source>
        <dbReference type="EMBL" id="OPF19912.1"/>
    </source>
</evidence>